<dbReference type="Proteomes" id="UP001589894">
    <property type="component" value="Unassembled WGS sequence"/>
</dbReference>
<dbReference type="RefSeq" id="WP_377343605.1">
    <property type="nucleotide sequence ID" value="NZ_JBHLUE010000032.1"/>
</dbReference>
<name>A0ABV6P541_9ACTN</name>
<protein>
    <recommendedName>
        <fullName evidence="5">META domain-containing protein</fullName>
    </recommendedName>
</protein>
<organism evidence="3 4">
    <name type="scientific">Plantactinospora siamensis</name>
    <dbReference type="NCBI Taxonomy" id="555372"/>
    <lineage>
        <taxon>Bacteria</taxon>
        <taxon>Bacillati</taxon>
        <taxon>Actinomycetota</taxon>
        <taxon>Actinomycetes</taxon>
        <taxon>Micromonosporales</taxon>
        <taxon>Micromonosporaceae</taxon>
        <taxon>Plantactinospora</taxon>
    </lineage>
</organism>
<evidence type="ECO:0000313" key="3">
    <source>
        <dbReference type="EMBL" id="MFC0568154.1"/>
    </source>
</evidence>
<evidence type="ECO:0000313" key="4">
    <source>
        <dbReference type="Proteomes" id="UP001589894"/>
    </source>
</evidence>
<accession>A0ABV6P541</accession>
<feature type="signal peptide" evidence="2">
    <location>
        <begin position="1"/>
        <end position="21"/>
    </location>
</feature>
<feature type="chain" id="PRO_5045297238" description="META domain-containing protein" evidence="2">
    <location>
        <begin position="22"/>
        <end position="294"/>
    </location>
</feature>
<proteinExistence type="predicted"/>
<dbReference type="EMBL" id="JBHLUE010000032">
    <property type="protein sequence ID" value="MFC0568154.1"/>
    <property type="molecule type" value="Genomic_DNA"/>
</dbReference>
<feature type="region of interest" description="Disordered" evidence="1">
    <location>
        <begin position="23"/>
        <end position="45"/>
    </location>
</feature>
<evidence type="ECO:0000256" key="2">
    <source>
        <dbReference type="SAM" id="SignalP"/>
    </source>
</evidence>
<reference evidence="3 4" key="1">
    <citation type="submission" date="2024-09" db="EMBL/GenBank/DDBJ databases">
        <authorList>
            <person name="Sun Q."/>
            <person name="Mori K."/>
        </authorList>
    </citation>
    <scope>NUCLEOTIDE SEQUENCE [LARGE SCALE GENOMIC DNA]</scope>
    <source>
        <strain evidence="3 4">TBRC 2205</strain>
    </source>
</reference>
<sequence>MSRTRWAVALMVAALLLAGCAEPGSRPPAPTDEQPGGERTGAAAPAGDPTALIGLWTVSGAAVGPGQLLRLAPTDLSLFTSCGIRGGGWGADSDGLFVAAAGSFLIPDPAVRCREPVPGTPAWLAGAARFRIDADGPRLLDGQGRVVARLAPGARPRPNPNVDPAELRPPTVTADARRALAPAAPVPANLVPAERDRLLGRWVPASGGPGRAYLELAADGGWRGSDGCNGEAGRWRSGPDGALLAIGGPETMIGCRNVPMPGWLTAARRAALAGPELVLLDGQARELGRLRRAG</sequence>
<keyword evidence="2" id="KW-0732">Signal</keyword>
<dbReference type="PROSITE" id="PS51257">
    <property type="entry name" value="PROKAR_LIPOPROTEIN"/>
    <property type="match status" value="1"/>
</dbReference>
<evidence type="ECO:0008006" key="5">
    <source>
        <dbReference type="Google" id="ProtNLM"/>
    </source>
</evidence>
<comment type="caution">
    <text evidence="3">The sequence shown here is derived from an EMBL/GenBank/DDBJ whole genome shotgun (WGS) entry which is preliminary data.</text>
</comment>
<keyword evidence="4" id="KW-1185">Reference proteome</keyword>
<evidence type="ECO:0000256" key="1">
    <source>
        <dbReference type="SAM" id="MobiDB-lite"/>
    </source>
</evidence>
<gene>
    <name evidence="3" type="ORF">ACFFHU_28925</name>
</gene>